<dbReference type="EMBL" id="NJIH01000009">
    <property type="protein sequence ID" value="OWT57511.1"/>
    <property type="molecule type" value="Genomic_DNA"/>
</dbReference>
<dbReference type="Proteomes" id="UP000214603">
    <property type="component" value="Unassembled WGS sequence"/>
</dbReference>
<dbReference type="GO" id="GO:0019646">
    <property type="term" value="P:aerobic electron transport chain"/>
    <property type="evidence" value="ECO:0007669"/>
    <property type="project" value="InterPro"/>
</dbReference>
<dbReference type="PROSITE" id="PS51318">
    <property type="entry name" value="TAT"/>
    <property type="match status" value="1"/>
</dbReference>
<dbReference type="InterPro" id="IPR000170">
    <property type="entry name" value="High_potential_FeS_prot"/>
</dbReference>
<dbReference type="Pfam" id="PF01355">
    <property type="entry name" value="HIPIP"/>
    <property type="match status" value="1"/>
</dbReference>
<keyword evidence="2 7" id="KW-0004">4Fe-4S</keyword>
<proteinExistence type="inferred from homology"/>
<dbReference type="InterPro" id="IPR006311">
    <property type="entry name" value="TAT_signal"/>
</dbReference>
<reference evidence="11" key="1">
    <citation type="submission" date="2017-06" db="EMBL/GenBank/DDBJ databases">
        <title>Herbaspirillum phytohormonus sp. nov., isolated from the root nodule of Robinia pseudoacacia in lead-zinc mine.</title>
        <authorList>
            <person name="Fan M."/>
            <person name="Lin Y."/>
        </authorList>
    </citation>
    <scope>NUCLEOTIDE SEQUENCE [LARGE SCALE GENOMIC DNA]</scope>
    <source>
        <strain evidence="11">SC-089</strain>
    </source>
</reference>
<dbReference type="OrthoDB" id="5298540at2"/>
<dbReference type="GO" id="GO:0051539">
    <property type="term" value="F:4 iron, 4 sulfur cluster binding"/>
    <property type="evidence" value="ECO:0007669"/>
    <property type="project" value="UniProtKB-KW"/>
</dbReference>
<sequence length="103" mass="10606">MKSSRRSFLIAGAGLASSVALAGRVLAEPAKVEESDPVAIGLGYKHDAALIDKAAQPKYVPGEHCGNCQLFQGKAGDQWAPCAIFAGKLVAGAGWCSAYSKKA</sequence>
<keyword evidence="5 7" id="KW-0408">Iron</keyword>
<dbReference type="GO" id="GO:0009055">
    <property type="term" value="F:electron transfer activity"/>
    <property type="evidence" value="ECO:0007669"/>
    <property type="project" value="InterPro"/>
</dbReference>
<evidence type="ECO:0000313" key="11">
    <source>
        <dbReference type="Proteomes" id="UP000214603"/>
    </source>
</evidence>
<dbReference type="InterPro" id="IPR036369">
    <property type="entry name" value="HIPIP_sf"/>
</dbReference>
<dbReference type="RefSeq" id="WP_088604515.1">
    <property type="nucleotide sequence ID" value="NZ_NJIH01000009.1"/>
</dbReference>
<organism evidence="10 11">
    <name type="scientific">Candidimonas nitroreducens</name>
    <dbReference type="NCBI Taxonomy" id="683354"/>
    <lineage>
        <taxon>Bacteria</taxon>
        <taxon>Pseudomonadati</taxon>
        <taxon>Pseudomonadota</taxon>
        <taxon>Betaproteobacteria</taxon>
        <taxon>Burkholderiales</taxon>
        <taxon>Alcaligenaceae</taxon>
        <taxon>Candidimonas</taxon>
    </lineage>
</organism>
<dbReference type="AlphaFoldDB" id="A0A225MD62"/>
<keyword evidence="8" id="KW-0732">Signal</keyword>
<dbReference type="SUPFAM" id="SSF57652">
    <property type="entry name" value="HIPIP (high potential iron protein)"/>
    <property type="match status" value="1"/>
</dbReference>
<feature type="chain" id="PRO_5013211510" description="High-potential iron-sulfur protein" evidence="8">
    <location>
        <begin position="23"/>
        <end position="103"/>
    </location>
</feature>
<comment type="similarity">
    <text evidence="7">Belongs to the high-potential iron-sulfur protein (HiPIP) family.</text>
</comment>
<evidence type="ECO:0000256" key="5">
    <source>
        <dbReference type="ARBA" id="ARBA00023004"/>
    </source>
</evidence>
<keyword evidence="3 7" id="KW-0479">Metal-binding</keyword>
<comment type="function">
    <text evidence="7">Specific class of high-redox-potential 4Fe-4S ferredoxins. Functions in anaerobic electron transport in most purple and in some other photosynthetic bacteria and in at least one genus (Paracoccus) of halophilic, denitrifying bacteria.</text>
</comment>
<evidence type="ECO:0000313" key="10">
    <source>
        <dbReference type="EMBL" id="OWT57511.1"/>
    </source>
</evidence>
<comment type="subunit">
    <text evidence="7">Homodimer.</text>
</comment>
<evidence type="ECO:0000256" key="3">
    <source>
        <dbReference type="ARBA" id="ARBA00022723"/>
    </source>
</evidence>
<keyword evidence="1 7" id="KW-0813">Transport</keyword>
<dbReference type="Gene3D" id="4.10.490.10">
    <property type="entry name" value="High potential iron-sulphur protein"/>
    <property type="match status" value="1"/>
</dbReference>
<name>A0A225MD62_9BURK</name>
<feature type="signal peptide" evidence="8">
    <location>
        <begin position="1"/>
        <end position="22"/>
    </location>
</feature>
<comment type="caution">
    <text evidence="10">The sequence shown here is derived from an EMBL/GenBank/DDBJ whole genome shotgun (WGS) entry which is preliminary data.</text>
</comment>
<accession>A0A225MD62</accession>
<evidence type="ECO:0000256" key="4">
    <source>
        <dbReference type="ARBA" id="ARBA00022982"/>
    </source>
</evidence>
<protein>
    <recommendedName>
        <fullName evidence="7">High-potential iron-sulfur protein</fullName>
        <shortName evidence="7">HiPIP</shortName>
    </recommendedName>
</protein>
<dbReference type="GO" id="GO:0046872">
    <property type="term" value="F:metal ion binding"/>
    <property type="evidence" value="ECO:0007669"/>
    <property type="project" value="UniProtKB-KW"/>
</dbReference>
<keyword evidence="4 7" id="KW-0249">Electron transport</keyword>
<evidence type="ECO:0000256" key="8">
    <source>
        <dbReference type="SAM" id="SignalP"/>
    </source>
</evidence>
<feature type="domain" description="High potential iron-sulfur proteins family profile" evidence="9">
    <location>
        <begin position="26"/>
        <end position="103"/>
    </location>
</feature>
<evidence type="ECO:0000256" key="6">
    <source>
        <dbReference type="ARBA" id="ARBA00023014"/>
    </source>
</evidence>
<evidence type="ECO:0000256" key="1">
    <source>
        <dbReference type="ARBA" id="ARBA00022448"/>
    </source>
</evidence>
<keyword evidence="6 7" id="KW-0411">Iron-sulfur</keyword>
<dbReference type="PROSITE" id="PS51373">
    <property type="entry name" value="HIPIP"/>
    <property type="match status" value="1"/>
</dbReference>
<gene>
    <name evidence="10" type="ORF">CEY11_16530</name>
</gene>
<evidence type="ECO:0000256" key="2">
    <source>
        <dbReference type="ARBA" id="ARBA00022485"/>
    </source>
</evidence>
<evidence type="ECO:0000256" key="7">
    <source>
        <dbReference type="RuleBase" id="RU000620"/>
    </source>
</evidence>
<evidence type="ECO:0000259" key="9">
    <source>
        <dbReference type="PROSITE" id="PS51373"/>
    </source>
</evidence>
<keyword evidence="11" id="KW-1185">Reference proteome</keyword>